<sequence>MELCSQLNYVRSLSSGKACFYHLGNSDEICPLSIDRTRLRAPKGGYAEGYKGSKFQPKNVAPQDLAYANPQFIEECYVTPGVDEIYCAFSLRIRANSLGPDVCCDDNVREQLTHLAHIYKELNGYRELAQRYAKNILLGTWLWRNRECRGITVEVTTSDSHTITVENAERLSWYGHWGKEATESLESLTVYLAKALSDKSEYFYMDVKAKIGVGWGDEVYPSQEFLDSRQEGLPTKQLATVELSSGQETAAFHAQKIGAALQSIDDWWHQEADKPLRVNEYGADREYVIARRHTKSGNDFYQLLRNTEKWIETMEQSQTIPNDVHFIMSVLIKGGLFNCSKFKSESK</sequence>
<gene>
    <name evidence="1" type="ORF">VTAP4600_A1936</name>
</gene>
<proteinExistence type="predicted"/>
<organism evidence="1 2">
    <name type="scientific">Vibrio tapetis subsp. tapetis</name>
    <dbReference type="NCBI Taxonomy" id="1671868"/>
    <lineage>
        <taxon>Bacteria</taxon>
        <taxon>Pseudomonadati</taxon>
        <taxon>Pseudomonadota</taxon>
        <taxon>Gammaproteobacteria</taxon>
        <taxon>Vibrionales</taxon>
        <taxon>Vibrionaceae</taxon>
        <taxon>Vibrio</taxon>
    </lineage>
</organism>
<dbReference type="NCBIfam" id="TIGR02566">
    <property type="entry name" value="cas_Csy3"/>
    <property type="match status" value="1"/>
</dbReference>
<dbReference type="AlphaFoldDB" id="A0A2N8ZDE5"/>
<dbReference type="KEGG" id="vta:A1936"/>
<dbReference type="Pfam" id="PF09615">
    <property type="entry name" value="Cas_Csy3"/>
    <property type="match status" value="1"/>
</dbReference>
<dbReference type="EMBL" id="LT960611">
    <property type="protein sequence ID" value="SON49915.1"/>
    <property type="molecule type" value="Genomic_DNA"/>
</dbReference>
<dbReference type="RefSeq" id="WP_102522497.1">
    <property type="nucleotide sequence ID" value="NZ_LT960611.1"/>
</dbReference>
<dbReference type="OrthoDB" id="240864at2"/>
<accession>A0A2N8ZDE5</accession>
<evidence type="ECO:0008006" key="3">
    <source>
        <dbReference type="Google" id="ProtNLM"/>
    </source>
</evidence>
<evidence type="ECO:0000313" key="2">
    <source>
        <dbReference type="Proteomes" id="UP000235828"/>
    </source>
</evidence>
<evidence type="ECO:0000313" key="1">
    <source>
        <dbReference type="EMBL" id="SON49915.1"/>
    </source>
</evidence>
<keyword evidence="2" id="KW-1185">Reference proteome</keyword>
<reference evidence="1 2" key="1">
    <citation type="submission" date="2017-10" db="EMBL/GenBank/DDBJ databases">
        <authorList>
            <person name="Banno H."/>
            <person name="Chua N.-H."/>
        </authorList>
    </citation>
    <scope>NUCLEOTIDE SEQUENCE [LARGE SCALE GENOMIC DNA]</scope>
    <source>
        <strain evidence="1">Vibrio tapetis CECT4600</strain>
    </source>
</reference>
<dbReference type="InterPro" id="IPR013399">
    <property type="entry name" value="CRISPR-assoc_prot_Csy3"/>
</dbReference>
<dbReference type="CDD" id="cd09737">
    <property type="entry name" value="Csy3_I-F"/>
    <property type="match status" value="1"/>
</dbReference>
<protein>
    <recommendedName>
        <fullName evidence="3">Type I-F CRISPR-associated protein Csy3</fullName>
    </recommendedName>
</protein>
<name>A0A2N8ZDE5_9VIBR</name>
<dbReference type="Proteomes" id="UP000235828">
    <property type="component" value="Chromosome A"/>
</dbReference>